<evidence type="ECO:0000256" key="1">
    <source>
        <dbReference type="ARBA" id="ARBA00022679"/>
    </source>
</evidence>
<proteinExistence type="predicted"/>
<evidence type="ECO:0000259" key="3">
    <source>
        <dbReference type="PROSITE" id="PS51186"/>
    </source>
</evidence>
<dbReference type="InterPro" id="IPR016181">
    <property type="entry name" value="Acyl_CoA_acyltransferase"/>
</dbReference>
<organism evidence="4 5">
    <name type="scientific">Sneathiella marina</name>
    <dbReference type="NCBI Taxonomy" id="2950108"/>
    <lineage>
        <taxon>Bacteria</taxon>
        <taxon>Pseudomonadati</taxon>
        <taxon>Pseudomonadota</taxon>
        <taxon>Alphaproteobacteria</taxon>
        <taxon>Sneathiellales</taxon>
        <taxon>Sneathiellaceae</taxon>
        <taxon>Sneathiella</taxon>
    </lineage>
</organism>
<dbReference type="SUPFAM" id="SSF55729">
    <property type="entry name" value="Acyl-CoA N-acyltransferases (Nat)"/>
    <property type="match status" value="1"/>
</dbReference>
<reference evidence="4" key="1">
    <citation type="submission" date="2022-06" db="EMBL/GenBank/DDBJ databases">
        <title>Sneathiella actinostolidae sp. nov., isolated from a sea anemonein the Western Pacific Ocean.</title>
        <authorList>
            <person name="Wei M.J."/>
        </authorList>
    </citation>
    <scope>NUCLEOTIDE SEQUENCE</scope>
    <source>
        <strain evidence="4">PHK-P5</strain>
    </source>
</reference>
<feature type="domain" description="N-acetyltransferase" evidence="3">
    <location>
        <begin position="1"/>
        <end position="153"/>
    </location>
</feature>
<dbReference type="Proteomes" id="UP001056291">
    <property type="component" value="Chromosome"/>
</dbReference>
<dbReference type="Pfam" id="PF00583">
    <property type="entry name" value="Acetyltransf_1"/>
    <property type="match status" value="1"/>
</dbReference>
<dbReference type="PANTHER" id="PTHR43800">
    <property type="entry name" value="PEPTIDYL-LYSINE N-ACETYLTRANSFERASE YJAB"/>
    <property type="match status" value="1"/>
</dbReference>
<dbReference type="Gene3D" id="3.40.630.30">
    <property type="match status" value="1"/>
</dbReference>
<dbReference type="EMBL" id="CP098747">
    <property type="protein sequence ID" value="USG61407.1"/>
    <property type="molecule type" value="Genomic_DNA"/>
</dbReference>
<gene>
    <name evidence="4" type="ORF">NBZ79_00260</name>
</gene>
<dbReference type="RefSeq" id="WP_251934414.1">
    <property type="nucleotide sequence ID" value="NZ_CP098747.1"/>
</dbReference>
<dbReference type="CDD" id="cd04301">
    <property type="entry name" value="NAT_SF"/>
    <property type="match status" value="1"/>
</dbReference>
<dbReference type="InterPro" id="IPR000182">
    <property type="entry name" value="GNAT_dom"/>
</dbReference>
<sequence length="167" mass="18495">MIRLSTKNDLQFLAAVERSAAQVFVDHFDGDTSYTDRTLAEDILLESHRQGSLWVAADAGKPIAFLAATRIEEALHIQEISVAFDHQGQGIGERLVQALISDARRRGHTHISLTTDRSLPWSRNFYRKLGFRVVPIEDCSAGLAALLLQDKQVSPVAGNRVAMKLCL</sequence>
<accession>A0ABY4W2I3</accession>
<evidence type="ECO:0000256" key="2">
    <source>
        <dbReference type="ARBA" id="ARBA00023315"/>
    </source>
</evidence>
<dbReference type="PANTHER" id="PTHR43800:SF1">
    <property type="entry name" value="PEPTIDYL-LYSINE N-ACETYLTRANSFERASE YJAB"/>
    <property type="match status" value="1"/>
</dbReference>
<protein>
    <submittedName>
        <fullName evidence="4">GNAT family N-acetyltransferase</fullName>
    </submittedName>
</protein>
<keyword evidence="5" id="KW-1185">Reference proteome</keyword>
<evidence type="ECO:0000313" key="5">
    <source>
        <dbReference type="Proteomes" id="UP001056291"/>
    </source>
</evidence>
<evidence type="ECO:0000313" key="4">
    <source>
        <dbReference type="EMBL" id="USG61407.1"/>
    </source>
</evidence>
<name>A0ABY4W2I3_9PROT</name>
<keyword evidence="2" id="KW-0012">Acyltransferase</keyword>
<dbReference type="PROSITE" id="PS51186">
    <property type="entry name" value="GNAT"/>
    <property type="match status" value="1"/>
</dbReference>
<keyword evidence="1" id="KW-0808">Transferase</keyword>